<organism evidence="8 9">
    <name type="scientific">Tenacibaculum holothuriorum</name>
    <dbReference type="NCBI Taxonomy" id="1635173"/>
    <lineage>
        <taxon>Bacteria</taxon>
        <taxon>Pseudomonadati</taxon>
        <taxon>Bacteroidota</taxon>
        <taxon>Flavobacteriia</taxon>
        <taxon>Flavobacteriales</taxon>
        <taxon>Flavobacteriaceae</taxon>
        <taxon>Tenacibaculum</taxon>
    </lineage>
</organism>
<reference evidence="8 9" key="1">
    <citation type="submission" date="2015-03" db="EMBL/GenBank/DDBJ databases">
        <title>Genome sequence of Tenacibaculum sp. S2-2, isolated from intestinal microbiota of sea cucumber, Apostichopus japonicas.</title>
        <authorList>
            <person name="Shao Z."/>
            <person name="Wang L."/>
            <person name="Li X."/>
        </authorList>
    </citation>
    <scope>NUCLEOTIDE SEQUENCE [LARGE SCALE GENOMIC DNA]</scope>
    <source>
        <strain evidence="8 9">S2-2</strain>
    </source>
</reference>
<comment type="caution">
    <text evidence="8">The sequence shown here is derived from an EMBL/GenBank/DDBJ whole genome shotgun (WGS) entry which is preliminary data.</text>
</comment>
<evidence type="ECO:0000256" key="1">
    <source>
        <dbReference type="ARBA" id="ARBA00004651"/>
    </source>
</evidence>
<dbReference type="RefSeq" id="WP_086030096.1">
    <property type="nucleotide sequence ID" value="NZ_LAPZ01000003.1"/>
</dbReference>
<keyword evidence="3 6" id="KW-0812">Transmembrane</keyword>
<evidence type="ECO:0000256" key="4">
    <source>
        <dbReference type="ARBA" id="ARBA00022989"/>
    </source>
</evidence>
<keyword evidence="9" id="KW-1185">Reference proteome</keyword>
<protein>
    <recommendedName>
        <fullName evidence="7">Cardiolipin synthase N-terminal domain-containing protein</fullName>
    </recommendedName>
</protein>
<evidence type="ECO:0000256" key="5">
    <source>
        <dbReference type="ARBA" id="ARBA00023136"/>
    </source>
</evidence>
<feature type="transmembrane region" description="Helical" evidence="6">
    <location>
        <begin position="40"/>
        <end position="58"/>
    </location>
</feature>
<keyword evidence="2" id="KW-1003">Cell membrane</keyword>
<dbReference type="GO" id="GO:0005886">
    <property type="term" value="C:plasma membrane"/>
    <property type="evidence" value="ECO:0007669"/>
    <property type="project" value="UniProtKB-SubCell"/>
</dbReference>
<evidence type="ECO:0000256" key="6">
    <source>
        <dbReference type="SAM" id="Phobius"/>
    </source>
</evidence>
<evidence type="ECO:0000256" key="2">
    <source>
        <dbReference type="ARBA" id="ARBA00022475"/>
    </source>
</evidence>
<feature type="transmembrane region" description="Helical" evidence="6">
    <location>
        <begin position="7"/>
        <end position="28"/>
    </location>
</feature>
<dbReference type="InParanoid" id="A0A1Y2PF81"/>
<proteinExistence type="predicted"/>
<dbReference type="Proteomes" id="UP000194221">
    <property type="component" value="Unassembled WGS sequence"/>
</dbReference>
<evidence type="ECO:0000313" key="8">
    <source>
        <dbReference type="EMBL" id="OSY88369.1"/>
    </source>
</evidence>
<dbReference type="Pfam" id="PF13396">
    <property type="entry name" value="PLDc_N"/>
    <property type="match status" value="1"/>
</dbReference>
<name>A0A1Y2PF81_9FLAO</name>
<accession>A0A1Y2PF81</accession>
<dbReference type="EMBL" id="LAPZ01000003">
    <property type="protein sequence ID" value="OSY88369.1"/>
    <property type="molecule type" value="Genomic_DNA"/>
</dbReference>
<evidence type="ECO:0000313" key="9">
    <source>
        <dbReference type="Proteomes" id="UP000194221"/>
    </source>
</evidence>
<evidence type="ECO:0000259" key="7">
    <source>
        <dbReference type="Pfam" id="PF13396"/>
    </source>
</evidence>
<dbReference type="AlphaFoldDB" id="A0A1Y2PF81"/>
<dbReference type="InterPro" id="IPR027379">
    <property type="entry name" value="CLS_N"/>
</dbReference>
<gene>
    <name evidence="8" type="ORF">WH52_06300</name>
</gene>
<feature type="domain" description="Cardiolipin synthase N-terminal" evidence="7">
    <location>
        <begin position="22"/>
        <end position="60"/>
    </location>
</feature>
<sequence>MEPASPIFVLTLFIIGFSSMFITITGIIKILRNDFNGDKATWIIILMIGIIGSILYLLKGKKLIIKKQKLIKQKY</sequence>
<dbReference type="STRING" id="1635173.WH52_06300"/>
<comment type="subcellular location">
    <subcellularLocation>
        <location evidence="1">Cell membrane</location>
        <topology evidence="1">Multi-pass membrane protein</topology>
    </subcellularLocation>
</comment>
<evidence type="ECO:0000256" key="3">
    <source>
        <dbReference type="ARBA" id="ARBA00022692"/>
    </source>
</evidence>
<keyword evidence="5 6" id="KW-0472">Membrane</keyword>
<keyword evidence="4 6" id="KW-1133">Transmembrane helix</keyword>